<dbReference type="Proteomes" id="UP001162992">
    <property type="component" value="Chromosome 7"/>
</dbReference>
<name>A0ACC2D7T4_DIPCM</name>
<proteinExistence type="predicted"/>
<accession>A0ACC2D7T4</accession>
<dbReference type="EMBL" id="CM055098">
    <property type="protein sequence ID" value="KAJ7550270.1"/>
    <property type="molecule type" value="Genomic_DNA"/>
</dbReference>
<organism evidence="1 2">
    <name type="scientific">Diphasiastrum complanatum</name>
    <name type="common">Issler's clubmoss</name>
    <name type="synonym">Lycopodium complanatum</name>
    <dbReference type="NCBI Taxonomy" id="34168"/>
    <lineage>
        <taxon>Eukaryota</taxon>
        <taxon>Viridiplantae</taxon>
        <taxon>Streptophyta</taxon>
        <taxon>Embryophyta</taxon>
        <taxon>Tracheophyta</taxon>
        <taxon>Lycopodiopsida</taxon>
        <taxon>Lycopodiales</taxon>
        <taxon>Lycopodiaceae</taxon>
        <taxon>Lycopodioideae</taxon>
        <taxon>Diphasiastrum</taxon>
    </lineage>
</organism>
<evidence type="ECO:0000313" key="1">
    <source>
        <dbReference type="EMBL" id="KAJ7550270.1"/>
    </source>
</evidence>
<keyword evidence="2" id="KW-1185">Reference proteome</keyword>
<reference evidence="2" key="1">
    <citation type="journal article" date="2024" name="Proc. Natl. Acad. Sci. U.S.A.">
        <title>Extraordinary preservation of gene collinearity over three hundred million years revealed in homosporous lycophytes.</title>
        <authorList>
            <person name="Li C."/>
            <person name="Wickell D."/>
            <person name="Kuo L.Y."/>
            <person name="Chen X."/>
            <person name="Nie B."/>
            <person name="Liao X."/>
            <person name="Peng D."/>
            <person name="Ji J."/>
            <person name="Jenkins J."/>
            <person name="Williams M."/>
            <person name="Shu S."/>
            <person name="Plott C."/>
            <person name="Barry K."/>
            <person name="Rajasekar S."/>
            <person name="Grimwood J."/>
            <person name="Han X."/>
            <person name="Sun S."/>
            <person name="Hou Z."/>
            <person name="He W."/>
            <person name="Dai G."/>
            <person name="Sun C."/>
            <person name="Schmutz J."/>
            <person name="Leebens-Mack J.H."/>
            <person name="Li F.W."/>
            <person name="Wang L."/>
        </authorList>
    </citation>
    <scope>NUCLEOTIDE SEQUENCE [LARGE SCALE GENOMIC DNA]</scope>
    <source>
        <strain evidence="2">cv. PW_Plant_1</strain>
    </source>
</reference>
<evidence type="ECO:0000313" key="2">
    <source>
        <dbReference type="Proteomes" id="UP001162992"/>
    </source>
</evidence>
<comment type="caution">
    <text evidence="1">The sequence shown here is derived from an EMBL/GenBank/DDBJ whole genome shotgun (WGS) entry which is preliminary data.</text>
</comment>
<gene>
    <name evidence="1" type="ORF">O6H91_07G091400</name>
</gene>
<protein>
    <submittedName>
        <fullName evidence="1">Uncharacterized protein</fullName>
    </submittedName>
</protein>
<sequence>MSSGRGSGGGGAAAGGGSAAIPNTARKLVQTIKEIVAGNSDDDIYSMLKECNMDLDQTVQRLLNQDPFHEVKRKRDKKKEAATRENTEARVRSPSIGISSRGGRSSGSLDRNVGRGNSLPRYGSNEFSGGRGKVFIAKENGIHPSGRTSTVSVDSAPTAGAAGGLKSSPRIPRLADSVPETIGTSFVSQNNGATHAHNVSGPQLRWVAAGSGNATMAEILKANGPHPPALPANDTVNIAPLPLSTPSLMQSPISSSGLSVSGVYSSLSDPVLQRPLDLRISGSPGAIKKGVGTVGNQRPVGDRAPISYSSDGNSASSSLLQAQISSGTIIGPPIGGHDVELHKEHSNLSVPPSGPLTQSITASLPLADISSSIEDQSLETGVPAVSDSPPSRTGIISNQFSNRQLYQPQQPPVGTQKSSGAGLEWKPKSIGQGSIGITGPIGTSSAIAAADSLKSPPSSAPAESIALSSATSKFQGLSMHDDQPVIMPNHLQISEADRTHLSFGSFEAGFGSSFSTNFGSDERSRSPVKETSIAAEPSAVEKLSSSMVTSAAVPLSQSYIQHQETSVQVENSSSITEVAAVSLAGPVVSQSEVSRPGPIVQQGPPYPYLPTVPNYPGFGLIPQIQGGQFAFEPSESLAADVPRLSSLMQPYTDPTTSYYTPTFRPVSDTDSRYPSFLSSKAIGKYNGNVAPVTGQSLPSQESGSSMAPSSTGPASQTSPTSSVQAVPTMPQQPLPIHAYAAHHASVPLGHYTNVFGYQYVPPSYPYLHTPYQHNFAGSGGYPQPPAGSNYPSPGNTYPLGTGLAVKYPLTQYKSGSGTVNTHAASAAGFGAYTTAPSGYAGNPTVTIGTASGYEEVGGPQYKESNLYIPSQQAEGSTIWVQTQLSRDIAAAGMQASSYYNLPGQGQHSPYAHAQQHAHALPAGTYANLYHASQSAPTPSAHQMLQQQQTLGTGGAGGAQGGAYQQARVQQNWGNNY</sequence>